<name>A0AAU8J7A6_9CYAN</name>
<dbReference type="Pfam" id="PF20274">
    <property type="entry name" value="cREC_REC"/>
    <property type="match status" value="2"/>
</dbReference>
<protein>
    <submittedName>
        <fullName evidence="2">Cyclic-phosphate processing receiver domain-containing protein</fullName>
    </submittedName>
</protein>
<dbReference type="EMBL" id="CP159837">
    <property type="protein sequence ID" value="XCM34697.1"/>
    <property type="molecule type" value="Genomic_DNA"/>
</dbReference>
<dbReference type="InterPro" id="IPR011006">
    <property type="entry name" value="CheY-like_superfamily"/>
</dbReference>
<evidence type="ECO:0000313" key="2">
    <source>
        <dbReference type="EMBL" id="XCM34697.1"/>
    </source>
</evidence>
<feature type="domain" description="Cyclic-phosphate processing Receiver" evidence="1">
    <location>
        <begin position="31"/>
        <end position="111"/>
    </location>
</feature>
<dbReference type="AlphaFoldDB" id="A0AAU8J7A6"/>
<dbReference type="RefSeq" id="WP_190880587.1">
    <property type="nucleotide sequence ID" value="NZ_CP159837.1"/>
</dbReference>
<evidence type="ECO:0000259" key="1">
    <source>
        <dbReference type="Pfam" id="PF20274"/>
    </source>
</evidence>
<feature type="domain" description="Cyclic-phosphate processing Receiver" evidence="1">
    <location>
        <begin position="258"/>
        <end position="330"/>
    </location>
</feature>
<dbReference type="SUPFAM" id="SSF52172">
    <property type="entry name" value="CheY-like"/>
    <property type="match status" value="1"/>
</dbReference>
<organism evidence="2">
    <name type="scientific">Planktothricoides raciborskii GIHE-MW2</name>
    <dbReference type="NCBI Taxonomy" id="2792601"/>
    <lineage>
        <taxon>Bacteria</taxon>
        <taxon>Bacillati</taxon>
        <taxon>Cyanobacteriota</taxon>
        <taxon>Cyanophyceae</taxon>
        <taxon>Oscillatoriophycideae</taxon>
        <taxon>Oscillatoriales</taxon>
        <taxon>Oscillatoriaceae</taxon>
        <taxon>Planktothricoides</taxon>
    </lineage>
</organism>
<gene>
    <name evidence="2" type="ORF">ABWT76_003320</name>
</gene>
<reference evidence="2" key="1">
    <citation type="submission" date="2024-07" db="EMBL/GenBank/DDBJ databases">
        <authorList>
            <person name="Kim Y.J."/>
            <person name="Jeong J.Y."/>
        </authorList>
    </citation>
    <scope>NUCLEOTIDE SEQUENCE</scope>
    <source>
        <strain evidence="2">GIHE-MW2</strain>
    </source>
</reference>
<dbReference type="InterPro" id="IPR046909">
    <property type="entry name" value="cREC_REC"/>
</dbReference>
<proteinExistence type="predicted"/>
<sequence length="476" mass="54655">MTKKIIAILEDDSGRVSAMRDRLNELFSDWAYIFFNNAPDMIEWLETHLSECIVISLDHDLGPSWKRDGQLFDPGTGRDVVDYLVTKSPQCPLIIHSSNAEAVIGMEMALTEVNWQVERVIPFVSLGSLIGSAEWIDTDWTETINRLLKRHSSESINSQTIDLLEPIIDHKKTLLENRLIIVLDDSEASWKLTQLQLDEVFPSRSSLWFSGATDLMAWLSEHLAGMNLSRNARQIAILDNSKQRIEEMRHQLQRFSPNWLPVFFDNAPEAIAWFSENLHQCDLISLDYNLGPTWTRENQRFDPGTGRDVVDYLATQSPQCPIIFHNSRSETEIGMEIGLIETAWIFERVPHSPFLAWISQDWVELVQLFLNAIAPKPLTLDDIPDAEAEWAEINYFALSFDGYRYWQSVEACIQLGKYCAQNYHISGILPDSIAELRTGLLVERNRWRRSGIEPDDPSMQYIQAILTSIRLQLCNN</sequence>
<accession>A0AAU8J7A6</accession>